<gene>
    <name evidence="2" type="ORF">AK830_g2041</name>
</gene>
<dbReference type="EMBL" id="LKCW01000018">
    <property type="protein sequence ID" value="KPM44504.1"/>
    <property type="molecule type" value="Genomic_DNA"/>
</dbReference>
<comment type="caution">
    <text evidence="2">The sequence shown here is derived from an EMBL/GenBank/DDBJ whole genome shotgun (WGS) entry which is preliminary data.</text>
</comment>
<feature type="compositionally biased region" description="Polar residues" evidence="1">
    <location>
        <begin position="194"/>
        <end position="203"/>
    </location>
</feature>
<feature type="region of interest" description="Disordered" evidence="1">
    <location>
        <begin position="181"/>
        <end position="212"/>
    </location>
</feature>
<protein>
    <submittedName>
        <fullName evidence="2">Uncharacterized protein</fullName>
    </submittedName>
</protein>
<reference evidence="2 3" key="1">
    <citation type="submission" date="2015-09" db="EMBL/GenBank/DDBJ databases">
        <title>Draft genome of a European isolate of the apple canker pathogen Neonectria ditissima.</title>
        <authorList>
            <person name="Gomez-Cortecero A."/>
            <person name="Harrison R.J."/>
            <person name="Armitage A.D."/>
        </authorList>
    </citation>
    <scope>NUCLEOTIDE SEQUENCE [LARGE SCALE GENOMIC DNA]</scope>
    <source>
        <strain evidence="2 3">R09/05</strain>
    </source>
</reference>
<feature type="region of interest" description="Disordered" evidence="1">
    <location>
        <begin position="1"/>
        <end position="27"/>
    </location>
</feature>
<evidence type="ECO:0000313" key="3">
    <source>
        <dbReference type="Proteomes" id="UP000050424"/>
    </source>
</evidence>
<name>A0A0P7BGR5_9HYPO</name>
<keyword evidence="3" id="KW-1185">Reference proteome</keyword>
<proteinExistence type="predicted"/>
<dbReference type="OrthoDB" id="5026622at2759"/>
<dbReference type="AlphaFoldDB" id="A0A0P7BGR5"/>
<organism evidence="2 3">
    <name type="scientific">Neonectria ditissima</name>
    <dbReference type="NCBI Taxonomy" id="78410"/>
    <lineage>
        <taxon>Eukaryota</taxon>
        <taxon>Fungi</taxon>
        <taxon>Dikarya</taxon>
        <taxon>Ascomycota</taxon>
        <taxon>Pezizomycotina</taxon>
        <taxon>Sordariomycetes</taxon>
        <taxon>Hypocreomycetidae</taxon>
        <taxon>Hypocreales</taxon>
        <taxon>Nectriaceae</taxon>
        <taxon>Neonectria</taxon>
    </lineage>
</organism>
<evidence type="ECO:0000256" key="1">
    <source>
        <dbReference type="SAM" id="MobiDB-lite"/>
    </source>
</evidence>
<sequence length="212" mass="23123">MDPPTPPATDGTHNCRHRARDKEEHPTHHLGTVKAGDACVQMLVSTQDSLYEAKTISVGMNSWQVIGSWDEATTPDLTKMIATREPNSTNTLFAQGLGPGHKLGTATNGDKVMGRPQGMRDFLAAVLPDRKCIQSGYSTSYAYPQITIPRLCLPSAQARSHRHIRLVKSVSHGVDKANGQQMLSTHVSPKENTGRVSKASKTTARNKSRNRT</sequence>
<accession>A0A0P7BGR5</accession>
<evidence type="ECO:0000313" key="2">
    <source>
        <dbReference type="EMBL" id="KPM44504.1"/>
    </source>
</evidence>
<dbReference type="Proteomes" id="UP000050424">
    <property type="component" value="Unassembled WGS sequence"/>
</dbReference>